<dbReference type="GO" id="GO:0005886">
    <property type="term" value="C:plasma membrane"/>
    <property type="evidence" value="ECO:0007669"/>
    <property type="project" value="UniProtKB-SubCell"/>
</dbReference>
<keyword evidence="7" id="KW-0479">Metal-binding</keyword>
<dbReference type="Pfam" id="PF02163">
    <property type="entry name" value="Peptidase_M50"/>
    <property type="match status" value="1"/>
</dbReference>
<comment type="subcellular location">
    <subcellularLocation>
        <location evidence="2">Cell membrane</location>
        <topology evidence="2">Multi-pass membrane protein</topology>
    </subcellularLocation>
</comment>
<evidence type="ECO:0000256" key="7">
    <source>
        <dbReference type="ARBA" id="ARBA00022723"/>
    </source>
</evidence>
<evidence type="ECO:0000256" key="5">
    <source>
        <dbReference type="ARBA" id="ARBA00022670"/>
    </source>
</evidence>
<dbReference type="InterPro" id="IPR044537">
    <property type="entry name" value="Rip2-like"/>
</dbReference>
<dbReference type="InterPro" id="IPR008915">
    <property type="entry name" value="Peptidase_M50"/>
</dbReference>
<evidence type="ECO:0000256" key="11">
    <source>
        <dbReference type="ARBA" id="ARBA00023049"/>
    </source>
</evidence>
<evidence type="ECO:0000256" key="9">
    <source>
        <dbReference type="ARBA" id="ARBA00022833"/>
    </source>
</evidence>
<evidence type="ECO:0000256" key="2">
    <source>
        <dbReference type="ARBA" id="ARBA00004651"/>
    </source>
</evidence>
<evidence type="ECO:0000256" key="6">
    <source>
        <dbReference type="ARBA" id="ARBA00022692"/>
    </source>
</evidence>
<dbReference type="GO" id="GO:0046872">
    <property type="term" value="F:metal ion binding"/>
    <property type="evidence" value="ECO:0007669"/>
    <property type="project" value="UniProtKB-KW"/>
</dbReference>
<dbReference type="Proteomes" id="UP000178776">
    <property type="component" value="Chromosome"/>
</dbReference>
<dbReference type="GeneID" id="68843815"/>
<reference evidence="13 14" key="1">
    <citation type="submission" date="2016-10" db="EMBL/GenBank/DDBJ databases">
        <title>Chromobacterium muskegensis sp. nov., an insecticidal bacterium isolated from Sphagnum bogs.</title>
        <authorList>
            <person name="Sparks M.E."/>
            <person name="Blackburn M.B."/>
            <person name="Gundersen-Rindal D.E."/>
            <person name="Mitchell A."/>
            <person name="Farrar R."/>
            <person name="Kuhar D."/>
        </authorList>
    </citation>
    <scope>NUCLEOTIDE SEQUENCE [LARGE SCALE GENOMIC DNA]</scope>
    <source>
        <strain evidence="13 14">21-1</strain>
    </source>
</reference>
<keyword evidence="4" id="KW-1003">Cell membrane</keyword>
<dbReference type="GO" id="GO:0008237">
    <property type="term" value="F:metallopeptidase activity"/>
    <property type="evidence" value="ECO:0007669"/>
    <property type="project" value="UniProtKB-KW"/>
</dbReference>
<dbReference type="KEGG" id="cvc:BKX93_21700"/>
<keyword evidence="6" id="KW-0812">Transmembrane</keyword>
<evidence type="ECO:0000256" key="3">
    <source>
        <dbReference type="ARBA" id="ARBA00007931"/>
    </source>
</evidence>
<keyword evidence="9" id="KW-0862">Zinc</keyword>
<keyword evidence="11" id="KW-0482">Metalloprotease</keyword>
<keyword evidence="5 13" id="KW-0645">Protease</keyword>
<gene>
    <name evidence="13" type="ORF">BKX93_21700</name>
</gene>
<evidence type="ECO:0000256" key="4">
    <source>
        <dbReference type="ARBA" id="ARBA00022475"/>
    </source>
</evidence>
<dbReference type="PANTHER" id="PTHR35864:SF1">
    <property type="entry name" value="ZINC METALLOPROTEASE YWHC-RELATED"/>
    <property type="match status" value="1"/>
</dbReference>
<protein>
    <submittedName>
        <fullName evidence="13">Site-2 protease family protein</fullName>
    </submittedName>
</protein>
<evidence type="ECO:0000256" key="1">
    <source>
        <dbReference type="ARBA" id="ARBA00001947"/>
    </source>
</evidence>
<sequence length="213" mass="23705">MFDPNQLVQQVTIYALPVLLAITLHEAAHAYAARRFGDDTAYLQGRMTLNPFKHIDPIGTVLLPLLTIWLGSFVFGWAKPVPVNFNALRKPRQNMRWVAAAGPLANLAMMLAWVALLKLALGMDGAYRDPLMLMSKAGISINISLMLLNLLPILPLDGGRIVYSLLPPGIAWRYAQTEGWGMWLLLILVASGLLGVILQPLYVLMYHLLQLFF</sequence>
<dbReference type="AlphaFoldDB" id="A0A1D9LMA2"/>
<evidence type="ECO:0000313" key="14">
    <source>
        <dbReference type="Proteomes" id="UP000178776"/>
    </source>
</evidence>
<keyword evidence="10" id="KW-1133">Transmembrane helix</keyword>
<dbReference type="InterPro" id="IPR052348">
    <property type="entry name" value="Metallopeptidase_M50B"/>
</dbReference>
<keyword evidence="12" id="KW-0472">Membrane</keyword>
<dbReference type="EMBL" id="CP017707">
    <property type="protein sequence ID" value="AOZ52359.1"/>
    <property type="molecule type" value="Genomic_DNA"/>
</dbReference>
<keyword evidence="8" id="KW-0378">Hydrolase</keyword>
<evidence type="ECO:0000256" key="8">
    <source>
        <dbReference type="ARBA" id="ARBA00022801"/>
    </source>
</evidence>
<proteinExistence type="inferred from homology"/>
<comment type="similarity">
    <text evidence="3">Belongs to the peptidase M50B family.</text>
</comment>
<dbReference type="RefSeq" id="WP_046158559.1">
    <property type="nucleotide sequence ID" value="NZ_CP017707.1"/>
</dbReference>
<evidence type="ECO:0000256" key="10">
    <source>
        <dbReference type="ARBA" id="ARBA00022989"/>
    </source>
</evidence>
<dbReference type="GO" id="GO:0006508">
    <property type="term" value="P:proteolysis"/>
    <property type="evidence" value="ECO:0007669"/>
    <property type="project" value="UniProtKB-KW"/>
</dbReference>
<dbReference type="PANTHER" id="PTHR35864">
    <property type="entry name" value="ZINC METALLOPROTEASE MJ0611-RELATED"/>
    <property type="match status" value="1"/>
</dbReference>
<dbReference type="STRING" id="1108595.BKX93_21700"/>
<name>A0A1D9LMA2_9NEIS</name>
<evidence type="ECO:0000256" key="12">
    <source>
        <dbReference type="ARBA" id="ARBA00023136"/>
    </source>
</evidence>
<organism evidence="13 14">
    <name type="scientific">Chromobacterium vaccinii</name>
    <dbReference type="NCBI Taxonomy" id="1108595"/>
    <lineage>
        <taxon>Bacteria</taxon>
        <taxon>Pseudomonadati</taxon>
        <taxon>Pseudomonadota</taxon>
        <taxon>Betaproteobacteria</taxon>
        <taxon>Neisseriales</taxon>
        <taxon>Chromobacteriaceae</taxon>
        <taxon>Chromobacterium</taxon>
    </lineage>
</organism>
<accession>A0A1D9LMA2</accession>
<evidence type="ECO:0000313" key="13">
    <source>
        <dbReference type="EMBL" id="AOZ52359.1"/>
    </source>
</evidence>
<comment type="cofactor">
    <cofactor evidence="1">
        <name>Zn(2+)</name>
        <dbReference type="ChEBI" id="CHEBI:29105"/>
    </cofactor>
</comment>
<dbReference type="CDD" id="cd06158">
    <property type="entry name" value="S2P-M50_like_1"/>
    <property type="match status" value="1"/>
</dbReference>